<dbReference type="SFLD" id="SFLDS00052">
    <property type="entry name" value="Ferric_Reductase_Domain"/>
    <property type="match status" value="1"/>
</dbReference>
<reference evidence="13 14" key="1">
    <citation type="journal article" date="2023" name="G3 (Bethesda)">
        <title>A chromosome-level genome assembly of Zasmidium syzygii isolated from banana leaves.</title>
        <authorList>
            <person name="van Westerhoven A.C."/>
            <person name="Mehrabi R."/>
            <person name="Talebi R."/>
            <person name="Steentjes M.B.F."/>
            <person name="Corcolon B."/>
            <person name="Chong P.A."/>
            <person name="Kema G.H.J."/>
            <person name="Seidl M.F."/>
        </authorList>
    </citation>
    <scope>NUCLEOTIDE SEQUENCE [LARGE SCALE GENOMIC DNA]</scope>
    <source>
        <strain evidence="13 14">P124</strain>
    </source>
</reference>
<feature type="transmembrane region" description="Helical" evidence="11">
    <location>
        <begin position="197"/>
        <end position="216"/>
    </location>
</feature>
<dbReference type="InterPro" id="IPR051410">
    <property type="entry name" value="Ferric/Cupric_Reductase"/>
</dbReference>
<evidence type="ECO:0000256" key="9">
    <source>
        <dbReference type="ARBA" id="ARBA00023136"/>
    </source>
</evidence>
<evidence type="ECO:0000256" key="6">
    <source>
        <dbReference type="ARBA" id="ARBA00022989"/>
    </source>
</evidence>
<dbReference type="InterPro" id="IPR013121">
    <property type="entry name" value="Fe_red_NAD-bd_6"/>
</dbReference>
<dbReference type="CDD" id="cd06186">
    <property type="entry name" value="NOX_Duox_like_FAD_NADP"/>
    <property type="match status" value="1"/>
</dbReference>
<keyword evidence="4 11" id="KW-0812">Transmembrane</keyword>
<proteinExistence type="inferred from homology"/>
<evidence type="ECO:0000256" key="2">
    <source>
        <dbReference type="ARBA" id="ARBA00006278"/>
    </source>
</evidence>
<dbReference type="EMBL" id="JAXOVC010000015">
    <property type="protein sequence ID" value="KAK4494003.1"/>
    <property type="molecule type" value="Genomic_DNA"/>
</dbReference>
<keyword evidence="3" id="KW-0813">Transport</keyword>
<feature type="transmembrane region" description="Helical" evidence="11">
    <location>
        <begin position="54"/>
        <end position="75"/>
    </location>
</feature>
<keyword evidence="5" id="KW-0249">Electron transport</keyword>
<evidence type="ECO:0000256" key="11">
    <source>
        <dbReference type="SAM" id="Phobius"/>
    </source>
</evidence>
<feature type="domain" description="FAD-binding FR-type" evidence="12">
    <location>
        <begin position="356"/>
        <end position="504"/>
    </location>
</feature>
<keyword evidence="6 11" id="KW-1133">Transmembrane helix</keyword>
<evidence type="ECO:0000256" key="1">
    <source>
        <dbReference type="ARBA" id="ARBA00004141"/>
    </source>
</evidence>
<dbReference type="PROSITE" id="PS51384">
    <property type="entry name" value="FAD_FR"/>
    <property type="match status" value="1"/>
</dbReference>
<dbReference type="Proteomes" id="UP001305779">
    <property type="component" value="Unassembled WGS sequence"/>
</dbReference>
<dbReference type="InterPro" id="IPR013112">
    <property type="entry name" value="FAD-bd_8"/>
</dbReference>
<dbReference type="InterPro" id="IPR039261">
    <property type="entry name" value="FNR_nucleotide-bd"/>
</dbReference>
<feature type="region of interest" description="Disordered" evidence="10">
    <location>
        <begin position="1"/>
        <end position="35"/>
    </location>
</feature>
<dbReference type="Pfam" id="PF08022">
    <property type="entry name" value="FAD_binding_8"/>
    <property type="match status" value="1"/>
</dbReference>
<comment type="caution">
    <text evidence="13">The sequence shown here is derived from an EMBL/GenBank/DDBJ whole genome shotgun (WGS) entry which is preliminary data.</text>
</comment>
<dbReference type="Pfam" id="PF01794">
    <property type="entry name" value="Ferric_reduct"/>
    <property type="match status" value="1"/>
</dbReference>
<keyword evidence="7" id="KW-0560">Oxidoreductase</keyword>
<evidence type="ECO:0000256" key="3">
    <source>
        <dbReference type="ARBA" id="ARBA00022448"/>
    </source>
</evidence>
<dbReference type="SFLD" id="SFLDG01168">
    <property type="entry name" value="Ferric_reductase_subgroup_(FRE"/>
    <property type="match status" value="1"/>
</dbReference>
<evidence type="ECO:0000256" key="10">
    <source>
        <dbReference type="SAM" id="MobiDB-lite"/>
    </source>
</evidence>
<evidence type="ECO:0000259" key="12">
    <source>
        <dbReference type="PROSITE" id="PS51384"/>
    </source>
</evidence>
<feature type="region of interest" description="Disordered" evidence="10">
    <location>
        <begin position="86"/>
        <end position="145"/>
    </location>
</feature>
<evidence type="ECO:0000256" key="5">
    <source>
        <dbReference type="ARBA" id="ARBA00022982"/>
    </source>
</evidence>
<evidence type="ECO:0000256" key="4">
    <source>
        <dbReference type="ARBA" id="ARBA00022692"/>
    </source>
</evidence>
<protein>
    <recommendedName>
        <fullName evidence="12">FAD-binding FR-type domain-containing protein</fullName>
    </recommendedName>
</protein>
<dbReference type="PANTHER" id="PTHR32361:SF28">
    <property type="entry name" value="FRP1P"/>
    <property type="match status" value="1"/>
</dbReference>
<evidence type="ECO:0000313" key="13">
    <source>
        <dbReference type="EMBL" id="KAK4494003.1"/>
    </source>
</evidence>
<comment type="similarity">
    <text evidence="2">Belongs to the ferric reductase (FRE) family.</text>
</comment>
<evidence type="ECO:0000256" key="7">
    <source>
        <dbReference type="ARBA" id="ARBA00023002"/>
    </source>
</evidence>
<evidence type="ECO:0000313" key="14">
    <source>
        <dbReference type="Proteomes" id="UP001305779"/>
    </source>
</evidence>
<dbReference type="PANTHER" id="PTHR32361">
    <property type="entry name" value="FERRIC/CUPRIC REDUCTASE TRANSMEMBRANE COMPONENT"/>
    <property type="match status" value="1"/>
</dbReference>
<dbReference type="InterPro" id="IPR013130">
    <property type="entry name" value="Fe3_Rdtase_TM_dom"/>
</dbReference>
<feature type="compositionally biased region" description="Polar residues" evidence="10">
    <location>
        <begin position="23"/>
        <end position="32"/>
    </location>
</feature>
<dbReference type="SUPFAM" id="SSF52343">
    <property type="entry name" value="Ferredoxin reductase-like, C-terminal NADP-linked domain"/>
    <property type="match status" value="1"/>
</dbReference>
<keyword evidence="9 11" id="KW-0472">Membrane</keyword>
<keyword evidence="8" id="KW-0406">Ion transport</keyword>
<organism evidence="13 14">
    <name type="scientific">Zasmidium cellare</name>
    <name type="common">Wine cellar mold</name>
    <name type="synonym">Racodium cellare</name>
    <dbReference type="NCBI Taxonomy" id="395010"/>
    <lineage>
        <taxon>Eukaryota</taxon>
        <taxon>Fungi</taxon>
        <taxon>Dikarya</taxon>
        <taxon>Ascomycota</taxon>
        <taxon>Pezizomycotina</taxon>
        <taxon>Dothideomycetes</taxon>
        <taxon>Dothideomycetidae</taxon>
        <taxon>Mycosphaerellales</taxon>
        <taxon>Mycosphaerellaceae</taxon>
        <taxon>Zasmidium</taxon>
    </lineage>
</organism>
<evidence type="ECO:0000256" key="8">
    <source>
        <dbReference type="ARBA" id="ARBA00023065"/>
    </source>
</evidence>
<feature type="transmembrane region" description="Helical" evidence="11">
    <location>
        <begin position="293"/>
        <end position="317"/>
    </location>
</feature>
<accession>A0ABR0DYE0</accession>
<dbReference type="Gene3D" id="3.40.50.80">
    <property type="entry name" value="Nucleotide-binding domain of ferredoxin-NADP reductase (FNR) module"/>
    <property type="match status" value="1"/>
</dbReference>
<feature type="transmembrane region" description="Helical" evidence="11">
    <location>
        <begin position="228"/>
        <end position="246"/>
    </location>
</feature>
<feature type="transmembrane region" description="Helical" evidence="11">
    <location>
        <begin position="267"/>
        <end position="287"/>
    </location>
</feature>
<dbReference type="Pfam" id="PF08030">
    <property type="entry name" value="NAD_binding_6"/>
    <property type="match status" value="1"/>
</dbReference>
<name>A0ABR0DYE0_ZASCE</name>
<sequence length="652" mass="74110">MYGPDPRNTTVHPHLILSDHHQPNNLTNSTRPKLSPETEEHFHRLRDGFLFSRWFILTYQPVVVGVVLVVAAWRWRSSRARVRRRGKRRTVEKQWRRDGNERSERKKDDIVVDNGEGSSSSSSSSSTREGNATPPTTDKDKTSDEWTRLLESERTDPADGKTSPWQTVSRWTKYSLTYQPAPIPLINKILPPNTTSLWILTLFALNILYLLANIGISHSTQDIIADRAGLLFTANLPWLYFLAAKTQPLKLLTGDSYENLNMLHRRLGEWMCFLAFIHLAGMIWGWFDFLQQNLSLVAFLTIPYILWGCGAWVAYEILYFMSLGSFREWWYEVFLGGHVLLQAGGLVLLWLHHFRARPYVLACGVIFVLDRFAWRLGVKGCVVQAELKVLDDGETVLVCADWPVLTKKRAGVWWRRILGWDIRYSWNPSEHVFISVPGMGRKYKYQFHPMTIASAAPAPGQTHAWFNLIIRAKGGFSRDLLHYAQTTPTTQIRLDGPYGSLHALEMLHESDISIIVAGGSGIAVAYPLLWSLLHHNSPLDGAETPPRKQQICLIWIIQDASHVSWIGSERLDELKELGLHLVIPPPSRRYGRPDVQGLLEEKVEELRDGGEGEEVGVIVSGPDGLNRMVQNCCAGMVRRGVRVEVGVEKFGW</sequence>
<comment type="subcellular location">
    <subcellularLocation>
        <location evidence="1">Membrane</location>
        <topology evidence="1">Multi-pass membrane protein</topology>
    </subcellularLocation>
</comment>
<feature type="transmembrane region" description="Helical" evidence="11">
    <location>
        <begin position="329"/>
        <end position="350"/>
    </location>
</feature>
<feature type="compositionally biased region" description="Basic and acidic residues" evidence="10">
    <location>
        <begin position="89"/>
        <end position="110"/>
    </location>
</feature>
<gene>
    <name evidence="13" type="ORF">PRZ48_015189</name>
</gene>
<keyword evidence="14" id="KW-1185">Reference proteome</keyword>
<dbReference type="InterPro" id="IPR017927">
    <property type="entry name" value="FAD-bd_FR_type"/>
</dbReference>